<reference evidence="1" key="1">
    <citation type="submission" date="2014-09" db="EMBL/GenBank/DDBJ databases">
        <authorList>
            <person name="Magalhaes I.L.F."/>
            <person name="Oliveira U."/>
            <person name="Santos F.R."/>
            <person name="Vidigal T.H.D.A."/>
            <person name="Brescovit A.D."/>
            <person name="Santos A.J."/>
        </authorList>
    </citation>
    <scope>NUCLEOTIDE SEQUENCE</scope>
    <source>
        <tissue evidence="1">Shoot tissue taken approximately 20 cm above the soil surface</tissue>
    </source>
</reference>
<organism evidence="1">
    <name type="scientific">Arundo donax</name>
    <name type="common">Giant reed</name>
    <name type="synonym">Donax arundinaceus</name>
    <dbReference type="NCBI Taxonomy" id="35708"/>
    <lineage>
        <taxon>Eukaryota</taxon>
        <taxon>Viridiplantae</taxon>
        <taxon>Streptophyta</taxon>
        <taxon>Embryophyta</taxon>
        <taxon>Tracheophyta</taxon>
        <taxon>Spermatophyta</taxon>
        <taxon>Magnoliopsida</taxon>
        <taxon>Liliopsida</taxon>
        <taxon>Poales</taxon>
        <taxon>Poaceae</taxon>
        <taxon>PACMAD clade</taxon>
        <taxon>Arundinoideae</taxon>
        <taxon>Arundineae</taxon>
        <taxon>Arundo</taxon>
    </lineage>
</organism>
<protein>
    <submittedName>
        <fullName evidence="1">Uncharacterized protein</fullName>
    </submittedName>
</protein>
<sequence>MTLFCTQFSLLILLAVQISAVSFSALLLCPFCNRLFSLCV</sequence>
<reference evidence="1" key="2">
    <citation type="journal article" date="2015" name="Data Brief">
        <title>Shoot transcriptome of the giant reed, Arundo donax.</title>
        <authorList>
            <person name="Barrero R.A."/>
            <person name="Guerrero F.D."/>
            <person name="Moolhuijzen P."/>
            <person name="Goolsby J.A."/>
            <person name="Tidwell J."/>
            <person name="Bellgard S.E."/>
            <person name="Bellgard M.I."/>
        </authorList>
    </citation>
    <scope>NUCLEOTIDE SEQUENCE</scope>
    <source>
        <tissue evidence="1">Shoot tissue taken approximately 20 cm above the soil surface</tissue>
    </source>
</reference>
<proteinExistence type="predicted"/>
<evidence type="ECO:0000313" key="1">
    <source>
        <dbReference type="EMBL" id="JAE08619.1"/>
    </source>
</evidence>
<name>A0A0A9FBQ7_ARUDO</name>
<accession>A0A0A9FBQ7</accession>
<dbReference type="EMBL" id="GBRH01189277">
    <property type="protein sequence ID" value="JAE08619.1"/>
    <property type="molecule type" value="Transcribed_RNA"/>
</dbReference>
<dbReference type="AlphaFoldDB" id="A0A0A9FBQ7"/>